<reference evidence="1" key="1">
    <citation type="submission" date="2020-04" db="EMBL/GenBank/DDBJ databases">
        <authorList>
            <person name="Alioto T."/>
            <person name="Alioto T."/>
            <person name="Gomez Garrido J."/>
        </authorList>
    </citation>
    <scope>NUCLEOTIDE SEQUENCE</scope>
    <source>
        <strain evidence="1">A484AB</strain>
    </source>
</reference>
<sequence length="247" mass="27368">MDPIRFVNSLVLADSEHVLHSKGKLPRLGSNKSEGYVDAGGLVSFTEKLTGQNKADVLNSTLLAQLAASKKHDRQTESDKWYKEYTNVLMNVGWVVQDFTFTEYNSKQESFEISKVVVELLLSLVGDEEPLLVDATKKTLEALKNSSSDTLKLFGSNSSSGKSGNFQIVPCTVDKSGQVTVAFIASYFNASSVNYDFLFFTYQDSAIKLKKSTDTFTLNEEVYAQVRQAIVDKLGARVKKFVKDLDA</sequence>
<proteinExistence type="predicted"/>
<evidence type="ECO:0000313" key="2">
    <source>
        <dbReference type="Proteomes" id="UP001152795"/>
    </source>
</evidence>
<keyword evidence="2" id="KW-1185">Reference proteome</keyword>
<organism evidence="1 2">
    <name type="scientific">Paramuricea clavata</name>
    <name type="common">Red gorgonian</name>
    <name type="synonym">Violescent sea-whip</name>
    <dbReference type="NCBI Taxonomy" id="317549"/>
    <lineage>
        <taxon>Eukaryota</taxon>
        <taxon>Metazoa</taxon>
        <taxon>Cnidaria</taxon>
        <taxon>Anthozoa</taxon>
        <taxon>Octocorallia</taxon>
        <taxon>Malacalcyonacea</taxon>
        <taxon>Plexauridae</taxon>
        <taxon>Paramuricea</taxon>
    </lineage>
</organism>
<dbReference type="Proteomes" id="UP001152795">
    <property type="component" value="Unassembled WGS sequence"/>
</dbReference>
<protein>
    <submittedName>
        <fullName evidence="1">Uncharacterized protein</fullName>
    </submittedName>
</protein>
<accession>A0A6S7IBL5</accession>
<comment type="caution">
    <text evidence="1">The sequence shown here is derived from an EMBL/GenBank/DDBJ whole genome shotgun (WGS) entry which is preliminary data.</text>
</comment>
<name>A0A6S7IBL5_PARCT</name>
<gene>
    <name evidence="1" type="ORF">PACLA_8A055026</name>
</gene>
<dbReference type="AlphaFoldDB" id="A0A6S7IBL5"/>
<evidence type="ECO:0000313" key="1">
    <source>
        <dbReference type="EMBL" id="CAB4015156.1"/>
    </source>
</evidence>
<dbReference type="EMBL" id="CACRXK020008606">
    <property type="protein sequence ID" value="CAB4015156.1"/>
    <property type="molecule type" value="Genomic_DNA"/>
</dbReference>
<dbReference type="OrthoDB" id="5983317at2759"/>